<feature type="transmembrane region" description="Helical" evidence="7">
    <location>
        <begin position="397"/>
        <end position="422"/>
    </location>
</feature>
<evidence type="ECO:0000256" key="4">
    <source>
        <dbReference type="ARBA" id="ARBA00022692"/>
    </source>
</evidence>
<feature type="transmembrane region" description="Helical" evidence="7">
    <location>
        <begin position="46"/>
        <end position="79"/>
    </location>
</feature>
<feature type="domain" description="ABC3 transporter permease C-terminal" evidence="8">
    <location>
        <begin position="353"/>
        <end position="471"/>
    </location>
</feature>
<feature type="transmembrane region" description="Helical" evidence="7">
    <location>
        <begin position="442"/>
        <end position="464"/>
    </location>
</feature>
<proteinExistence type="predicted"/>
<name>A0A3B1E204_9ZZZZ</name>
<keyword evidence="5 7" id="KW-1133">Transmembrane helix</keyword>
<dbReference type="PANTHER" id="PTHR43738:SF1">
    <property type="entry name" value="HEMIN TRANSPORT SYSTEM PERMEASE PROTEIN HRTB-RELATED"/>
    <property type="match status" value="1"/>
</dbReference>
<dbReference type="GO" id="GO:0005886">
    <property type="term" value="C:plasma membrane"/>
    <property type="evidence" value="ECO:0007669"/>
    <property type="project" value="UniProtKB-SubCell"/>
</dbReference>
<dbReference type="InterPro" id="IPR003838">
    <property type="entry name" value="ABC3_permease_C"/>
</dbReference>
<keyword evidence="4 7" id="KW-0812">Transmembrane</keyword>
<evidence type="ECO:0000256" key="2">
    <source>
        <dbReference type="ARBA" id="ARBA00022448"/>
    </source>
</evidence>
<evidence type="ECO:0000256" key="6">
    <source>
        <dbReference type="ARBA" id="ARBA00023136"/>
    </source>
</evidence>
<keyword evidence="6 7" id="KW-0472">Membrane</keyword>
<sequence>MRAMASRSLAPSRRVIAGALLVAVLGMGTHLLTVLATDNAQVMFWAYATIGLPAIFIGYFFLAVPLVGLVTRLVGPLVARLFGIPRGIVERLVAATPFRYGFTAGAMMAGLALMIGLWTQGGALLRDWIEKLQFPDAFVSGLNIPPEAQETLDSLPFVTGTCAITLHPVETDAFGVRALQQYNTTFIAFEPERFFEMTNLTWIEGDPLLAQRRLEQGGAIIVAREFKTAQGLGVGDIFTCREDGVEYEFDIVGVITSPGLEIVSKFFDIGSEYTHQSMHAVFGSRDDLRERFGSDAINLIQIELDDDTPDDEALEVIWREMTPYGILDAGSGRRILANIVEFMRAMLLATSAVAIINMLIASLGVANVIINSVEQRRFELGVLRAVGGQRGMLARMIAAEAVLIAITAGILGTLMGMQLSFAAQQLHRALLGLEWNLRPPPLPILVGCGIVLVICLLASVPAVLRLNRLKPRELLSTKG</sequence>
<evidence type="ECO:0000256" key="5">
    <source>
        <dbReference type="ARBA" id="ARBA00022989"/>
    </source>
</evidence>
<feature type="transmembrane region" description="Helical" evidence="7">
    <location>
        <begin position="100"/>
        <end position="118"/>
    </location>
</feature>
<evidence type="ECO:0000256" key="7">
    <source>
        <dbReference type="SAM" id="Phobius"/>
    </source>
</evidence>
<evidence type="ECO:0000259" key="8">
    <source>
        <dbReference type="Pfam" id="PF02687"/>
    </source>
</evidence>
<dbReference type="PANTHER" id="PTHR43738">
    <property type="entry name" value="ABC TRANSPORTER, MEMBRANE PROTEIN"/>
    <property type="match status" value="1"/>
</dbReference>
<feature type="transmembrane region" description="Helical" evidence="7">
    <location>
        <begin position="345"/>
        <end position="370"/>
    </location>
</feature>
<dbReference type="Pfam" id="PF02687">
    <property type="entry name" value="FtsX"/>
    <property type="match status" value="1"/>
</dbReference>
<gene>
    <name evidence="9" type="ORF">MNBD_PLANCTO03-839</name>
</gene>
<keyword evidence="2" id="KW-0813">Transport</keyword>
<protein>
    <recommendedName>
        <fullName evidence="8">ABC3 transporter permease C-terminal domain-containing protein</fullName>
    </recommendedName>
</protein>
<comment type="subcellular location">
    <subcellularLocation>
        <location evidence="1">Cell membrane</location>
        <topology evidence="1">Multi-pass membrane protein</topology>
    </subcellularLocation>
</comment>
<accession>A0A3B1E204</accession>
<reference evidence="9" key="1">
    <citation type="submission" date="2018-06" db="EMBL/GenBank/DDBJ databases">
        <authorList>
            <person name="Zhirakovskaya E."/>
        </authorList>
    </citation>
    <scope>NUCLEOTIDE SEQUENCE</scope>
</reference>
<dbReference type="AlphaFoldDB" id="A0A3B1E204"/>
<keyword evidence="3" id="KW-1003">Cell membrane</keyword>
<organism evidence="9">
    <name type="scientific">hydrothermal vent metagenome</name>
    <dbReference type="NCBI Taxonomy" id="652676"/>
    <lineage>
        <taxon>unclassified sequences</taxon>
        <taxon>metagenomes</taxon>
        <taxon>ecological metagenomes</taxon>
    </lineage>
</organism>
<evidence type="ECO:0000313" key="9">
    <source>
        <dbReference type="EMBL" id="VAX35837.1"/>
    </source>
</evidence>
<dbReference type="EMBL" id="UOGK01000012">
    <property type="protein sequence ID" value="VAX35837.1"/>
    <property type="molecule type" value="Genomic_DNA"/>
</dbReference>
<dbReference type="InterPro" id="IPR051125">
    <property type="entry name" value="ABC-4/HrtB_transporter"/>
</dbReference>
<evidence type="ECO:0000256" key="1">
    <source>
        <dbReference type="ARBA" id="ARBA00004651"/>
    </source>
</evidence>
<evidence type="ECO:0000256" key="3">
    <source>
        <dbReference type="ARBA" id="ARBA00022475"/>
    </source>
</evidence>